<dbReference type="InterPro" id="IPR013022">
    <property type="entry name" value="Xyl_isomerase-like_TIM-brl"/>
</dbReference>
<evidence type="ECO:0000313" key="4">
    <source>
        <dbReference type="Proteomes" id="UP001501508"/>
    </source>
</evidence>
<feature type="chain" id="PRO_5046178894" description="Xylose isomerase-like TIM barrel domain-containing protein" evidence="1">
    <location>
        <begin position="30"/>
        <end position="301"/>
    </location>
</feature>
<organism evidence="3 4">
    <name type="scientific">Ravibacter arvi</name>
    <dbReference type="NCBI Taxonomy" id="2051041"/>
    <lineage>
        <taxon>Bacteria</taxon>
        <taxon>Pseudomonadati</taxon>
        <taxon>Bacteroidota</taxon>
        <taxon>Cytophagia</taxon>
        <taxon>Cytophagales</taxon>
        <taxon>Spirosomataceae</taxon>
        <taxon>Ravibacter</taxon>
    </lineage>
</organism>
<dbReference type="PANTHER" id="PTHR12110">
    <property type="entry name" value="HYDROXYPYRUVATE ISOMERASE"/>
    <property type="match status" value="1"/>
</dbReference>
<proteinExistence type="predicted"/>
<keyword evidence="4" id="KW-1185">Reference proteome</keyword>
<dbReference type="EMBL" id="BAABEY010000018">
    <property type="protein sequence ID" value="GAA4437892.1"/>
    <property type="molecule type" value="Genomic_DNA"/>
</dbReference>
<evidence type="ECO:0000256" key="1">
    <source>
        <dbReference type="SAM" id="SignalP"/>
    </source>
</evidence>
<protein>
    <recommendedName>
        <fullName evidence="2">Xylose isomerase-like TIM barrel domain-containing protein</fullName>
    </recommendedName>
</protein>
<name>A0ABP8LVC7_9BACT</name>
<dbReference type="InterPro" id="IPR050312">
    <property type="entry name" value="IolE/XylAMocC-like"/>
</dbReference>
<gene>
    <name evidence="3" type="ORF">GCM10023091_17700</name>
</gene>
<dbReference type="Gene3D" id="3.20.20.150">
    <property type="entry name" value="Divalent-metal-dependent TIM barrel enzymes"/>
    <property type="match status" value="1"/>
</dbReference>
<comment type="caution">
    <text evidence="3">The sequence shown here is derived from an EMBL/GenBank/DDBJ whole genome shotgun (WGS) entry which is preliminary data.</text>
</comment>
<evidence type="ECO:0000259" key="2">
    <source>
        <dbReference type="Pfam" id="PF01261"/>
    </source>
</evidence>
<dbReference type="InterPro" id="IPR036237">
    <property type="entry name" value="Xyl_isomerase-like_sf"/>
</dbReference>
<sequence length="301" mass="33339">MIRTSYHRTLIGLALALVLAGANFFSAYAQQKPNSKFKGVQVGTITYSYRSMPDQSLEAILDYIVKSGINSVELMGGPVEAFAGIPETKDENELKQWRIKAGMDKFKEAARMFSKKGVDIHILKLGNPKWSDEEIDYAFRAAKAVGAKGISMEISEETAKRMAPFADKHKMYVILHNHGQPGQPGFSFEKILAHGDRLMLNFDVGHYFGATGDNPVNVLKRLHHRIVSIHIKDKTGPKAANPNQNQAFGSGETPVAEILKAISQNKWPIFCDVELEYTVPTDSDAVKEVGKCVQYLKAALQ</sequence>
<feature type="signal peptide" evidence="1">
    <location>
        <begin position="1"/>
        <end position="29"/>
    </location>
</feature>
<dbReference type="SUPFAM" id="SSF51658">
    <property type="entry name" value="Xylose isomerase-like"/>
    <property type="match status" value="1"/>
</dbReference>
<dbReference type="Proteomes" id="UP001501508">
    <property type="component" value="Unassembled WGS sequence"/>
</dbReference>
<accession>A0ABP8LVC7</accession>
<evidence type="ECO:0000313" key="3">
    <source>
        <dbReference type="EMBL" id="GAA4437892.1"/>
    </source>
</evidence>
<keyword evidence="1" id="KW-0732">Signal</keyword>
<feature type="domain" description="Xylose isomerase-like TIM barrel" evidence="2">
    <location>
        <begin position="159"/>
        <end position="279"/>
    </location>
</feature>
<dbReference type="RefSeq" id="WP_345028100.1">
    <property type="nucleotide sequence ID" value="NZ_BAABEY010000018.1"/>
</dbReference>
<dbReference type="Pfam" id="PF01261">
    <property type="entry name" value="AP_endonuc_2"/>
    <property type="match status" value="1"/>
</dbReference>
<reference evidence="4" key="1">
    <citation type="journal article" date="2019" name="Int. J. Syst. Evol. Microbiol.">
        <title>The Global Catalogue of Microorganisms (GCM) 10K type strain sequencing project: providing services to taxonomists for standard genome sequencing and annotation.</title>
        <authorList>
            <consortium name="The Broad Institute Genomics Platform"/>
            <consortium name="The Broad Institute Genome Sequencing Center for Infectious Disease"/>
            <person name="Wu L."/>
            <person name="Ma J."/>
        </authorList>
    </citation>
    <scope>NUCLEOTIDE SEQUENCE [LARGE SCALE GENOMIC DNA]</scope>
    <source>
        <strain evidence="4">JCM 31920</strain>
    </source>
</reference>